<dbReference type="InterPro" id="IPR024688">
    <property type="entry name" value="Mac_dom"/>
</dbReference>
<dbReference type="PROSITE" id="PS00101">
    <property type="entry name" value="HEXAPEP_TRANSFERASES"/>
    <property type="match status" value="1"/>
</dbReference>
<dbReference type="Proteomes" id="UP000663586">
    <property type="component" value="Chromosome"/>
</dbReference>
<dbReference type="KEGG" id="hara:AArcS_1354"/>
<evidence type="ECO:0000259" key="3">
    <source>
        <dbReference type="SMART" id="SM01266"/>
    </source>
</evidence>
<dbReference type="Pfam" id="PF00132">
    <property type="entry name" value="Hexapep"/>
    <property type="match status" value="1"/>
</dbReference>
<gene>
    <name evidence="4" type="primary">wbbJ2</name>
    <name evidence="4" type="ORF">AArcS_1354</name>
</gene>
<accession>A0A897MUD7</accession>
<dbReference type="PANTHER" id="PTHR23416">
    <property type="entry name" value="SIALIC ACID SYNTHASE-RELATED"/>
    <property type="match status" value="1"/>
</dbReference>
<keyword evidence="5" id="KW-1185">Reference proteome</keyword>
<dbReference type="GO" id="GO:0016407">
    <property type="term" value="F:acetyltransferase activity"/>
    <property type="evidence" value="ECO:0007669"/>
    <property type="project" value="InterPro"/>
</dbReference>
<dbReference type="InterPro" id="IPR051159">
    <property type="entry name" value="Hexapeptide_acetyltransf"/>
</dbReference>
<dbReference type="CDD" id="cd03357">
    <property type="entry name" value="LbH_MAT_GAT"/>
    <property type="match status" value="1"/>
</dbReference>
<dbReference type="GO" id="GO:0008374">
    <property type="term" value="F:O-acyltransferase activity"/>
    <property type="evidence" value="ECO:0007669"/>
    <property type="project" value="TreeGrafter"/>
</dbReference>
<dbReference type="PANTHER" id="PTHR23416:SF23">
    <property type="entry name" value="ACETYLTRANSFERASE C18B11.09C-RELATED"/>
    <property type="match status" value="1"/>
</dbReference>
<name>A0A897MUD7_9EURY</name>
<dbReference type="EMBL" id="CP064786">
    <property type="protein sequence ID" value="QSG02569.1"/>
    <property type="molecule type" value="Genomic_DNA"/>
</dbReference>
<sequence length="184" mass="20036">MPSEREKMVSGEMYDPEDADLRDAHRRARRLADEYNRAIIDDEDRALELLTELFGSTGENPYIEPDLRCDYGFNIHVGDEFFANANCVFLDVCPIEFGDDCMLGPAVQVYTATHPVDAEERTAGLEYGKPVTVGDRAWIGGNAVLNPGVTIGDGVVIGSGAVVTEDVPDDVMVAGNPAEIVKEL</sequence>
<evidence type="ECO:0000313" key="5">
    <source>
        <dbReference type="Proteomes" id="UP000663586"/>
    </source>
</evidence>
<dbReference type="RefSeq" id="WP_238479714.1">
    <property type="nucleotide sequence ID" value="NZ_CP064786.1"/>
</dbReference>
<reference evidence="4" key="1">
    <citation type="submission" date="2020-11" db="EMBL/GenBank/DDBJ databases">
        <title>Carbohydrate-dependent, anaerobic sulfur respiration: A novel catabolism in halophilic archaea.</title>
        <authorList>
            <person name="Sorokin D.Y."/>
            <person name="Messina E."/>
            <person name="Smedile F."/>
            <person name="La Cono V."/>
            <person name="Hallsworth J.E."/>
            <person name="Yakimov M.M."/>
        </authorList>
    </citation>
    <scope>NUCLEOTIDE SEQUENCE</scope>
    <source>
        <strain evidence="4">AArc-S</strain>
    </source>
</reference>
<dbReference type="AlphaFoldDB" id="A0A897MUD7"/>
<feature type="domain" description="Maltose/galactoside acetyltransferase" evidence="3">
    <location>
        <begin position="5"/>
        <end position="59"/>
    </location>
</feature>
<evidence type="ECO:0000313" key="4">
    <source>
        <dbReference type="EMBL" id="QSG02569.1"/>
    </source>
</evidence>
<comment type="similarity">
    <text evidence="1">Belongs to the transferase hexapeptide repeat family.</text>
</comment>
<keyword evidence="2 4" id="KW-0808">Transferase</keyword>
<protein>
    <submittedName>
        <fullName evidence="4">Acetyltransferase (Isoleucine patch superfamily)</fullName>
    </submittedName>
</protein>
<evidence type="ECO:0000256" key="1">
    <source>
        <dbReference type="ARBA" id="ARBA00007274"/>
    </source>
</evidence>
<dbReference type="Gene3D" id="2.160.10.10">
    <property type="entry name" value="Hexapeptide repeat proteins"/>
    <property type="match status" value="1"/>
</dbReference>
<evidence type="ECO:0000256" key="2">
    <source>
        <dbReference type="ARBA" id="ARBA00022679"/>
    </source>
</evidence>
<dbReference type="InterPro" id="IPR018357">
    <property type="entry name" value="Hexapep_transf_CS"/>
</dbReference>
<proteinExistence type="inferred from homology"/>
<dbReference type="Pfam" id="PF12464">
    <property type="entry name" value="Mac"/>
    <property type="match status" value="1"/>
</dbReference>
<dbReference type="GO" id="GO:0005829">
    <property type="term" value="C:cytosol"/>
    <property type="evidence" value="ECO:0007669"/>
    <property type="project" value="TreeGrafter"/>
</dbReference>
<dbReference type="GeneID" id="70684737"/>
<dbReference type="FunFam" id="2.160.10.10:FF:000008">
    <property type="entry name" value="Maltose O-acetyltransferase"/>
    <property type="match status" value="1"/>
</dbReference>
<organism evidence="4 5">
    <name type="scientific">Natranaeroarchaeum sulfidigenes</name>
    <dbReference type="NCBI Taxonomy" id="2784880"/>
    <lineage>
        <taxon>Archaea</taxon>
        <taxon>Methanobacteriati</taxon>
        <taxon>Methanobacteriota</taxon>
        <taxon>Stenosarchaea group</taxon>
        <taxon>Halobacteria</taxon>
        <taxon>Halobacteriales</taxon>
        <taxon>Natronoarchaeaceae</taxon>
        <taxon>Natranaeroarchaeum</taxon>
    </lineage>
</organism>
<dbReference type="SUPFAM" id="SSF51161">
    <property type="entry name" value="Trimeric LpxA-like enzymes"/>
    <property type="match status" value="1"/>
</dbReference>
<dbReference type="SMART" id="SM01266">
    <property type="entry name" value="Mac"/>
    <property type="match status" value="1"/>
</dbReference>
<dbReference type="InterPro" id="IPR001451">
    <property type="entry name" value="Hexapep"/>
</dbReference>
<dbReference type="InterPro" id="IPR011004">
    <property type="entry name" value="Trimer_LpxA-like_sf"/>
</dbReference>